<feature type="region of interest" description="Disordered" evidence="1">
    <location>
        <begin position="457"/>
        <end position="494"/>
    </location>
</feature>
<feature type="compositionally biased region" description="Low complexity" evidence="1">
    <location>
        <begin position="340"/>
        <end position="350"/>
    </location>
</feature>
<reference evidence="2" key="1">
    <citation type="submission" date="2023-03" db="EMBL/GenBank/DDBJ databases">
        <title>Chromosome-scale reference genome and RAD-based genetic map of yellow starthistle (Centaurea solstitialis) reveal putative structural variation and QTLs associated with invader traits.</title>
        <authorList>
            <person name="Reatini B."/>
            <person name="Cang F.A."/>
            <person name="Jiang Q."/>
            <person name="Mckibben M.T.W."/>
            <person name="Barker M.S."/>
            <person name="Rieseberg L.H."/>
            <person name="Dlugosch K.M."/>
        </authorList>
    </citation>
    <scope>NUCLEOTIDE SEQUENCE</scope>
    <source>
        <strain evidence="2">CAN-66</strain>
        <tissue evidence="2">Leaf</tissue>
    </source>
</reference>
<evidence type="ECO:0000313" key="2">
    <source>
        <dbReference type="EMBL" id="KAJ9548769.1"/>
    </source>
</evidence>
<dbReference type="EMBL" id="JARYMX010000005">
    <property type="protein sequence ID" value="KAJ9548769.1"/>
    <property type="molecule type" value="Genomic_DNA"/>
</dbReference>
<feature type="region of interest" description="Disordered" evidence="1">
    <location>
        <begin position="281"/>
        <end position="309"/>
    </location>
</feature>
<evidence type="ECO:0000256" key="1">
    <source>
        <dbReference type="SAM" id="MobiDB-lite"/>
    </source>
</evidence>
<sequence length="586" mass="64525">MAFKRLRNGEKFGFVRFRGVADEKLLEEKLKKIWFGDLNLRVHLANKYERGYGIPVTRNISRPKVERVPPRRSSSDVRSYVDVVKGANLGGFHAKSSKEADESENKTDLKGPNLGSWEAEEDALEYLQRCAVGSVTRMEHVDSIQALISSGTLESCEIKMLGGSDILIKFESKDVAEKVIKNKVHGIHFWAKDLCLWSQGYRASNRLVWLRIVGLPLHIWKVDVFKVIASRWGSVVTTINCDLKNSPNLMWGKVLINTMEEEDGVGLESQIRNYHQQIAGEEDEENELISSSSDWSEEEAGSEEEGSIKESFLKTPIVKGSVDCEERNIIGGGQGVSEWVSQSGGSNQVQSEREAVAGGASSERIPTTRDHVEEEQPLERADIIITASDRVESSKKNIINNVEHENSLGADNSFGPQGLGNSVFGIHGGPPIGIVVENIPPQSGTFNKSPNSNILLTQKSKQSDPIQNGKSKSNQMRKGEVGVNKSKSNFVGVQRNKIRLSEKPGFGRGRASFHCLKQMARSNAKKVSKTKQSKRKSNSSGDLNSSENVVSISSVLKGDGLSENIEEFGSEIGVVWKEAGGLTENC</sequence>
<evidence type="ECO:0008006" key="4">
    <source>
        <dbReference type="Google" id="ProtNLM"/>
    </source>
</evidence>
<proteinExistence type="predicted"/>
<keyword evidence="3" id="KW-1185">Reference proteome</keyword>
<dbReference type="AlphaFoldDB" id="A0AA38SVK6"/>
<dbReference type="PANTHER" id="PTHR34427:SF5">
    <property type="entry name" value="DUF4283 DOMAIN-CONTAINING PROTEIN"/>
    <property type="match status" value="1"/>
</dbReference>
<protein>
    <recommendedName>
        <fullName evidence="4">DUF4283 domain-containing protein</fullName>
    </recommendedName>
</protein>
<feature type="region of interest" description="Disordered" evidence="1">
    <location>
        <begin position="520"/>
        <end position="546"/>
    </location>
</feature>
<comment type="caution">
    <text evidence="2">The sequence shown here is derived from an EMBL/GenBank/DDBJ whole genome shotgun (WGS) entry which is preliminary data.</text>
</comment>
<feature type="compositionally biased region" description="Polar residues" evidence="1">
    <location>
        <begin position="457"/>
        <end position="476"/>
    </location>
</feature>
<organism evidence="2 3">
    <name type="scientific">Centaurea solstitialis</name>
    <name type="common">yellow star-thistle</name>
    <dbReference type="NCBI Taxonomy" id="347529"/>
    <lineage>
        <taxon>Eukaryota</taxon>
        <taxon>Viridiplantae</taxon>
        <taxon>Streptophyta</taxon>
        <taxon>Embryophyta</taxon>
        <taxon>Tracheophyta</taxon>
        <taxon>Spermatophyta</taxon>
        <taxon>Magnoliopsida</taxon>
        <taxon>eudicotyledons</taxon>
        <taxon>Gunneridae</taxon>
        <taxon>Pentapetalae</taxon>
        <taxon>asterids</taxon>
        <taxon>campanulids</taxon>
        <taxon>Asterales</taxon>
        <taxon>Asteraceae</taxon>
        <taxon>Carduoideae</taxon>
        <taxon>Cardueae</taxon>
        <taxon>Centaureinae</taxon>
        <taxon>Centaurea</taxon>
    </lineage>
</organism>
<gene>
    <name evidence="2" type="ORF">OSB04_021312</name>
</gene>
<accession>A0AA38SVK6</accession>
<feature type="compositionally biased region" description="Basic residues" evidence="1">
    <location>
        <begin position="523"/>
        <end position="537"/>
    </location>
</feature>
<dbReference type="PANTHER" id="PTHR34427">
    <property type="entry name" value="DUF4283 DOMAIN PROTEIN"/>
    <property type="match status" value="1"/>
</dbReference>
<feature type="compositionally biased region" description="Acidic residues" evidence="1">
    <location>
        <begin position="295"/>
        <end position="305"/>
    </location>
</feature>
<name>A0AA38SVK6_9ASTR</name>
<evidence type="ECO:0000313" key="3">
    <source>
        <dbReference type="Proteomes" id="UP001172457"/>
    </source>
</evidence>
<feature type="region of interest" description="Disordered" evidence="1">
    <location>
        <begin position="338"/>
        <end position="374"/>
    </location>
</feature>
<dbReference type="Proteomes" id="UP001172457">
    <property type="component" value="Chromosome 5"/>
</dbReference>